<feature type="binding site" evidence="8">
    <location>
        <begin position="70"/>
        <end position="73"/>
    </location>
    <ligand>
        <name>NADP(+)</name>
        <dbReference type="ChEBI" id="CHEBI:58349"/>
    </ligand>
</feature>
<dbReference type="PROSITE" id="PS00521">
    <property type="entry name" value="P5CR"/>
    <property type="match status" value="1"/>
</dbReference>
<comment type="similarity">
    <text evidence="1 6 9">Belongs to the pyrroline-5-carboxylate reductase family.</text>
</comment>
<evidence type="ECO:0000256" key="1">
    <source>
        <dbReference type="ARBA" id="ARBA00005525"/>
    </source>
</evidence>
<keyword evidence="2 6" id="KW-0641">Proline biosynthesis</keyword>
<dbReference type="UniPathway" id="UPA00098">
    <property type="reaction ID" value="UER00361"/>
</dbReference>
<evidence type="ECO:0000256" key="2">
    <source>
        <dbReference type="ARBA" id="ARBA00022650"/>
    </source>
</evidence>
<dbReference type="EC" id="1.5.1.2" evidence="6 7"/>
<feature type="binding site" evidence="8">
    <location>
        <begin position="7"/>
        <end position="12"/>
    </location>
    <ligand>
        <name>NADP(+)</name>
        <dbReference type="ChEBI" id="CHEBI:58349"/>
    </ligand>
</feature>
<accession>A0A285CLU8</accession>
<evidence type="ECO:0000313" key="12">
    <source>
        <dbReference type="EMBL" id="SNX68028.1"/>
    </source>
</evidence>
<evidence type="ECO:0000313" key="13">
    <source>
        <dbReference type="Proteomes" id="UP000219546"/>
    </source>
</evidence>
<proteinExistence type="inferred from homology"/>
<dbReference type="FunFam" id="1.10.3730.10:FF:000001">
    <property type="entry name" value="Pyrroline-5-carboxylate reductase"/>
    <property type="match status" value="1"/>
</dbReference>
<dbReference type="NCBIfam" id="TIGR00112">
    <property type="entry name" value="proC"/>
    <property type="match status" value="1"/>
</dbReference>
<gene>
    <name evidence="6" type="primary">proC</name>
    <name evidence="12" type="ORF">SAMN05877753_102235</name>
</gene>
<dbReference type="GO" id="GO:0005737">
    <property type="term" value="C:cytoplasm"/>
    <property type="evidence" value="ECO:0007669"/>
    <property type="project" value="UniProtKB-SubCell"/>
</dbReference>
<dbReference type="PANTHER" id="PTHR11645">
    <property type="entry name" value="PYRROLINE-5-CARBOXYLATE REDUCTASE"/>
    <property type="match status" value="1"/>
</dbReference>
<keyword evidence="4 6" id="KW-0560">Oxidoreductase</keyword>
<evidence type="ECO:0000256" key="9">
    <source>
        <dbReference type="RuleBase" id="RU003903"/>
    </source>
</evidence>
<dbReference type="Pfam" id="PF14748">
    <property type="entry name" value="P5CR_dimer"/>
    <property type="match status" value="1"/>
</dbReference>
<organism evidence="12 13">
    <name type="scientific">Bacillus oleivorans</name>
    <dbReference type="NCBI Taxonomy" id="1448271"/>
    <lineage>
        <taxon>Bacteria</taxon>
        <taxon>Bacillati</taxon>
        <taxon>Bacillota</taxon>
        <taxon>Bacilli</taxon>
        <taxon>Bacillales</taxon>
        <taxon>Bacillaceae</taxon>
        <taxon>Bacillus</taxon>
    </lineage>
</organism>
<dbReference type="HAMAP" id="MF_01925">
    <property type="entry name" value="P5C_reductase"/>
    <property type="match status" value="1"/>
</dbReference>
<evidence type="ECO:0000256" key="6">
    <source>
        <dbReference type="HAMAP-Rule" id="MF_01925"/>
    </source>
</evidence>
<keyword evidence="13" id="KW-1185">Reference proteome</keyword>
<name>A0A285CLU8_9BACI</name>
<evidence type="ECO:0000256" key="8">
    <source>
        <dbReference type="PIRSR" id="PIRSR000193-1"/>
    </source>
</evidence>
<dbReference type="InterPro" id="IPR029036">
    <property type="entry name" value="P5CR_dimer"/>
</dbReference>
<dbReference type="InterPro" id="IPR053790">
    <property type="entry name" value="P5CR-like_CS"/>
</dbReference>
<protein>
    <recommendedName>
        <fullName evidence="6 7">Pyrroline-5-carboxylate reductase</fullName>
        <shortName evidence="6">P5C reductase</shortName>
        <shortName evidence="6">P5CR</shortName>
        <ecNumber evidence="6 7">1.5.1.2</ecNumber>
    </recommendedName>
    <alternativeName>
        <fullName evidence="6">PCA reductase</fullName>
    </alternativeName>
</protein>
<sequence>MEKIACIGAGSMAESIIEGVLGRGLVSPASLFVTNKQDHQRLQYLKEKYNVQTTYDLDEILTDASFILLAMKPKDAHEALEKIKPFVKTGSLIISVLAGIPIETIENTLGEGVKIVRAMPNTSAAIGKSATAIAHNHLVSQEEVEDVVQLFSSIGVTAVVHEEKLDAITGLSGSGPAYIYYIVEAFEQSAKELGLDEQIAKTFIIQTLMGAGEMLNQTKKEPAALRKAVTSPGGTTEAGLKVLESLHVKEALVSCIKEATRQSKKLGKEYVK</sequence>
<dbReference type="InterPro" id="IPR028939">
    <property type="entry name" value="P5C_Rdtase_cat_N"/>
</dbReference>
<keyword evidence="6" id="KW-0963">Cytoplasm</keyword>
<feature type="domain" description="Pyrroline-5-carboxylate reductase dimerisation" evidence="11">
    <location>
        <begin position="162"/>
        <end position="266"/>
    </location>
</feature>
<dbReference type="InterPro" id="IPR008927">
    <property type="entry name" value="6-PGluconate_DH-like_C_sf"/>
</dbReference>
<dbReference type="GO" id="GO:0055129">
    <property type="term" value="P:L-proline biosynthetic process"/>
    <property type="evidence" value="ECO:0007669"/>
    <property type="project" value="UniProtKB-UniRule"/>
</dbReference>
<comment type="function">
    <text evidence="5 6">Catalyzes the reduction of 1-pyrroline-5-carboxylate (PCA) to L-proline.</text>
</comment>
<comment type="catalytic activity">
    <reaction evidence="6 9">
        <text>L-proline + NADP(+) = (S)-1-pyrroline-5-carboxylate + NADPH + 2 H(+)</text>
        <dbReference type="Rhea" id="RHEA:14109"/>
        <dbReference type="ChEBI" id="CHEBI:15378"/>
        <dbReference type="ChEBI" id="CHEBI:17388"/>
        <dbReference type="ChEBI" id="CHEBI:57783"/>
        <dbReference type="ChEBI" id="CHEBI:58349"/>
        <dbReference type="ChEBI" id="CHEBI:60039"/>
        <dbReference type="EC" id="1.5.1.2"/>
    </reaction>
</comment>
<dbReference type="AlphaFoldDB" id="A0A285CLU8"/>
<evidence type="ECO:0000259" key="11">
    <source>
        <dbReference type="Pfam" id="PF14748"/>
    </source>
</evidence>
<dbReference type="PANTHER" id="PTHR11645:SF49">
    <property type="entry name" value="PYRROLINE-5-CARBOXYLATE REDUCTASE 1"/>
    <property type="match status" value="1"/>
</dbReference>
<dbReference type="Proteomes" id="UP000219546">
    <property type="component" value="Unassembled WGS sequence"/>
</dbReference>
<dbReference type="RefSeq" id="WP_097157431.1">
    <property type="nucleotide sequence ID" value="NZ_JBEPMQ010000001.1"/>
</dbReference>
<dbReference type="Gene3D" id="1.10.3730.10">
    <property type="entry name" value="ProC C-terminal domain-like"/>
    <property type="match status" value="1"/>
</dbReference>
<dbReference type="GO" id="GO:0004735">
    <property type="term" value="F:pyrroline-5-carboxylate reductase activity"/>
    <property type="evidence" value="ECO:0007669"/>
    <property type="project" value="UniProtKB-UniRule"/>
</dbReference>
<comment type="subcellular location">
    <subcellularLocation>
        <location evidence="6">Cytoplasm</location>
    </subcellularLocation>
</comment>
<keyword evidence="3 6" id="KW-0521">NADP</keyword>
<dbReference type="SUPFAM" id="SSF51735">
    <property type="entry name" value="NAD(P)-binding Rossmann-fold domains"/>
    <property type="match status" value="1"/>
</dbReference>
<dbReference type="PIRSF" id="PIRSF000193">
    <property type="entry name" value="Pyrrol-5-carb_rd"/>
    <property type="match status" value="1"/>
</dbReference>
<dbReference type="OrthoDB" id="9805754at2"/>
<evidence type="ECO:0000256" key="7">
    <source>
        <dbReference type="NCBIfam" id="TIGR00112"/>
    </source>
</evidence>
<reference evidence="12 13" key="1">
    <citation type="submission" date="2017-08" db="EMBL/GenBank/DDBJ databases">
        <authorList>
            <person name="de Groot N.N."/>
        </authorList>
    </citation>
    <scope>NUCLEOTIDE SEQUENCE [LARGE SCALE GENOMIC DNA]</scope>
    <source>
        <strain evidence="12 13">JC228</strain>
    </source>
</reference>
<evidence type="ECO:0000256" key="4">
    <source>
        <dbReference type="ARBA" id="ARBA00023002"/>
    </source>
</evidence>
<dbReference type="EMBL" id="OAOP01000002">
    <property type="protein sequence ID" value="SNX68028.1"/>
    <property type="molecule type" value="Genomic_DNA"/>
</dbReference>
<dbReference type="SUPFAM" id="SSF48179">
    <property type="entry name" value="6-phosphogluconate dehydrogenase C-terminal domain-like"/>
    <property type="match status" value="1"/>
</dbReference>
<dbReference type="Gene3D" id="3.40.50.720">
    <property type="entry name" value="NAD(P)-binding Rossmann-like Domain"/>
    <property type="match status" value="1"/>
</dbReference>
<keyword evidence="6 9" id="KW-0028">Amino-acid biosynthesis</keyword>
<dbReference type="InterPro" id="IPR036291">
    <property type="entry name" value="NAD(P)-bd_dom_sf"/>
</dbReference>
<feature type="domain" description="Pyrroline-5-carboxylate reductase catalytic N-terminal" evidence="10">
    <location>
        <begin position="3"/>
        <end position="99"/>
    </location>
</feature>
<comment type="catalytic activity">
    <reaction evidence="6">
        <text>L-proline + NAD(+) = (S)-1-pyrroline-5-carboxylate + NADH + 2 H(+)</text>
        <dbReference type="Rhea" id="RHEA:14105"/>
        <dbReference type="ChEBI" id="CHEBI:15378"/>
        <dbReference type="ChEBI" id="CHEBI:17388"/>
        <dbReference type="ChEBI" id="CHEBI:57540"/>
        <dbReference type="ChEBI" id="CHEBI:57945"/>
        <dbReference type="ChEBI" id="CHEBI:60039"/>
        <dbReference type="EC" id="1.5.1.2"/>
    </reaction>
</comment>
<evidence type="ECO:0000259" key="10">
    <source>
        <dbReference type="Pfam" id="PF03807"/>
    </source>
</evidence>
<dbReference type="Pfam" id="PF03807">
    <property type="entry name" value="F420_oxidored"/>
    <property type="match status" value="1"/>
</dbReference>
<evidence type="ECO:0000256" key="5">
    <source>
        <dbReference type="ARBA" id="ARBA00058118"/>
    </source>
</evidence>
<dbReference type="InterPro" id="IPR000304">
    <property type="entry name" value="Pyrroline-COOH_reductase"/>
</dbReference>
<evidence type="ECO:0000256" key="3">
    <source>
        <dbReference type="ARBA" id="ARBA00022857"/>
    </source>
</evidence>
<comment type="pathway">
    <text evidence="6 9">Amino-acid biosynthesis; L-proline biosynthesis; L-proline from L-glutamate 5-semialdehyde: step 1/1.</text>
</comment>